<sequence length="154" mass="17227">MCDQMLCLNFPSLEFNATDCSDSFYWERMVLHQGFNCQAPLSSSISFTFHLRVISAPSVMFISSAIRSTMLLLTAQKASALRGVGCHPPLSILHHEATGRKNRRPTLDAVELMSEVQVDPNQSLAHPVLGLTYPPLQDCLLKKRKDLCTITLRH</sequence>
<gene>
    <name evidence="1" type="ORF">CEXT_179151</name>
</gene>
<reference evidence="1 2" key="1">
    <citation type="submission" date="2021-06" db="EMBL/GenBank/DDBJ databases">
        <title>Caerostris extrusa draft genome.</title>
        <authorList>
            <person name="Kono N."/>
            <person name="Arakawa K."/>
        </authorList>
    </citation>
    <scope>NUCLEOTIDE SEQUENCE [LARGE SCALE GENOMIC DNA]</scope>
</reference>
<accession>A0AAV4QXK9</accession>
<evidence type="ECO:0000313" key="2">
    <source>
        <dbReference type="Proteomes" id="UP001054945"/>
    </source>
</evidence>
<organism evidence="1 2">
    <name type="scientific">Caerostris extrusa</name>
    <name type="common">Bark spider</name>
    <name type="synonym">Caerostris bankana</name>
    <dbReference type="NCBI Taxonomy" id="172846"/>
    <lineage>
        <taxon>Eukaryota</taxon>
        <taxon>Metazoa</taxon>
        <taxon>Ecdysozoa</taxon>
        <taxon>Arthropoda</taxon>
        <taxon>Chelicerata</taxon>
        <taxon>Arachnida</taxon>
        <taxon>Araneae</taxon>
        <taxon>Araneomorphae</taxon>
        <taxon>Entelegynae</taxon>
        <taxon>Araneoidea</taxon>
        <taxon>Araneidae</taxon>
        <taxon>Caerostris</taxon>
    </lineage>
</organism>
<comment type="caution">
    <text evidence="1">The sequence shown here is derived from an EMBL/GenBank/DDBJ whole genome shotgun (WGS) entry which is preliminary data.</text>
</comment>
<protein>
    <submittedName>
        <fullName evidence="1">Uncharacterized protein</fullName>
    </submittedName>
</protein>
<evidence type="ECO:0000313" key="1">
    <source>
        <dbReference type="EMBL" id="GIY12438.1"/>
    </source>
</evidence>
<dbReference type="EMBL" id="BPLR01006794">
    <property type="protein sequence ID" value="GIY12438.1"/>
    <property type="molecule type" value="Genomic_DNA"/>
</dbReference>
<keyword evidence="2" id="KW-1185">Reference proteome</keyword>
<proteinExistence type="predicted"/>
<dbReference type="Proteomes" id="UP001054945">
    <property type="component" value="Unassembled WGS sequence"/>
</dbReference>
<dbReference type="AlphaFoldDB" id="A0AAV4QXK9"/>
<name>A0AAV4QXK9_CAEEX</name>